<keyword evidence="2" id="KW-1185">Reference proteome</keyword>
<gene>
    <name evidence="1" type="ORF">PoB_005623400</name>
</gene>
<reference evidence="1 2" key="1">
    <citation type="journal article" date="2021" name="Elife">
        <title>Chloroplast acquisition without the gene transfer in kleptoplastic sea slugs, Plakobranchus ocellatus.</title>
        <authorList>
            <person name="Maeda T."/>
            <person name="Takahashi S."/>
            <person name="Yoshida T."/>
            <person name="Shimamura S."/>
            <person name="Takaki Y."/>
            <person name="Nagai Y."/>
            <person name="Toyoda A."/>
            <person name="Suzuki Y."/>
            <person name="Arimoto A."/>
            <person name="Ishii H."/>
            <person name="Satoh N."/>
            <person name="Nishiyama T."/>
            <person name="Hasebe M."/>
            <person name="Maruyama T."/>
            <person name="Minagawa J."/>
            <person name="Obokata J."/>
            <person name="Shigenobu S."/>
        </authorList>
    </citation>
    <scope>NUCLEOTIDE SEQUENCE [LARGE SCALE GENOMIC DNA]</scope>
</reference>
<protein>
    <submittedName>
        <fullName evidence="1">Uncharacterized protein</fullName>
    </submittedName>
</protein>
<evidence type="ECO:0000313" key="1">
    <source>
        <dbReference type="EMBL" id="GFO29729.1"/>
    </source>
</evidence>
<name>A0AAV4CG14_9GAST</name>
<proteinExistence type="predicted"/>
<accession>A0AAV4CG14</accession>
<evidence type="ECO:0000313" key="2">
    <source>
        <dbReference type="Proteomes" id="UP000735302"/>
    </source>
</evidence>
<dbReference type="AlphaFoldDB" id="A0AAV4CG14"/>
<dbReference type="EMBL" id="BLXT01006199">
    <property type="protein sequence ID" value="GFO29729.1"/>
    <property type="molecule type" value="Genomic_DNA"/>
</dbReference>
<dbReference type="Proteomes" id="UP000735302">
    <property type="component" value="Unassembled WGS sequence"/>
</dbReference>
<organism evidence="1 2">
    <name type="scientific">Plakobranchus ocellatus</name>
    <dbReference type="NCBI Taxonomy" id="259542"/>
    <lineage>
        <taxon>Eukaryota</taxon>
        <taxon>Metazoa</taxon>
        <taxon>Spiralia</taxon>
        <taxon>Lophotrochozoa</taxon>
        <taxon>Mollusca</taxon>
        <taxon>Gastropoda</taxon>
        <taxon>Heterobranchia</taxon>
        <taxon>Euthyneura</taxon>
        <taxon>Panpulmonata</taxon>
        <taxon>Sacoglossa</taxon>
        <taxon>Placobranchoidea</taxon>
        <taxon>Plakobranchidae</taxon>
        <taxon>Plakobranchus</taxon>
    </lineage>
</organism>
<sequence>MHRRDLDEMVVPFITSFISEHLLLPACLKKDNVLFCTLPRGVDGTVACESALRSAGTLLTRVRAPPLAPRPDERP</sequence>
<comment type="caution">
    <text evidence="1">The sequence shown here is derived from an EMBL/GenBank/DDBJ whole genome shotgun (WGS) entry which is preliminary data.</text>
</comment>